<dbReference type="PANTHER" id="PTHR12771">
    <property type="entry name" value="ENGULFMENT AND CELL MOTILITY"/>
    <property type="match status" value="1"/>
</dbReference>
<evidence type="ECO:0000313" key="3">
    <source>
        <dbReference type="Ensembl" id="ENSGWIP00000009892.1"/>
    </source>
</evidence>
<evidence type="ECO:0000313" key="4">
    <source>
        <dbReference type="Proteomes" id="UP000694680"/>
    </source>
</evidence>
<evidence type="ECO:0000256" key="1">
    <source>
        <dbReference type="SAM" id="MobiDB-lite"/>
    </source>
</evidence>
<feature type="compositionally biased region" description="Basic and acidic residues" evidence="1">
    <location>
        <begin position="82"/>
        <end position="96"/>
    </location>
</feature>
<organism evidence="3 4">
    <name type="scientific">Gouania willdenowi</name>
    <name type="common">Blunt-snouted clingfish</name>
    <name type="synonym">Lepadogaster willdenowi</name>
    <dbReference type="NCBI Taxonomy" id="441366"/>
    <lineage>
        <taxon>Eukaryota</taxon>
        <taxon>Metazoa</taxon>
        <taxon>Chordata</taxon>
        <taxon>Craniata</taxon>
        <taxon>Vertebrata</taxon>
        <taxon>Euteleostomi</taxon>
        <taxon>Actinopterygii</taxon>
        <taxon>Neopterygii</taxon>
        <taxon>Teleostei</taxon>
        <taxon>Neoteleostei</taxon>
        <taxon>Acanthomorphata</taxon>
        <taxon>Ovalentaria</taxon>
        <taxon>Blenniimorphae</taxon>
        <taxon>Blenniiformes</taxon>
        <taxon>Gobiesocoidei</taxon>
        <taxon>Gobiesocidae</taxon>
        <taxon>Gobiesocinae</taxon>
        <taxon>Gouania</taxon>
    </lineage>
</organism>
<protein>
    <recommendedName>
        <fullName evidence="2">ELMO domain-containing protein</fullName>
    </recommendedName>
</protein>
<feature type="domain" description="ELMO" evidence="2">
    <location>
        <begin position="187"/>
        <end position="341"/>
    </location>
</feature>
<sequence length="400" mass="45080">MEDNNADVTSHNEGLNGLSQECKPSEEITNGHSNHKPVMNGGLLCHTIKDHTNGGASFRSLPISALKQNGLLQKLSTGDQPKPADEKENAELEKARQEWEALESNQPALTEDSNPTPLISFNEALQYFQTTDLGDLLKNIQPTIRRSGLAAITHFLFGPPRLHRELLEERDLVFAIAQCHVDNSQAVHMRVLQTIYKKLMSSRMDCPRFGSHWENIGFQGTDPATDLRGTGFLGLMHALYFVMDPETLPLARNIYKLSQHPTQNFPFSVMSINMTRITLQVLREEALSKECNRRQQVVGVLNEFYVATYLHLYQLWKTQQKTIADSGFVLKEVELFAKKNPKQMLRRLEVFLRERRAGGVVRGTSPDCHTQQSSPSPGKEMNFTGVCDLPPDMEGEARLI</sequence>
<dbReference type="AlphaFoldDB" id="A0A8C5DRF7"/>
<gene>
    <name evidence="3" type="primary">elmod3</name>
</gene>
<accession>A0A8C5DRF7</accession>
<dbReference type="Ensembl" id="ENSGWIT00000011015.1">
    <property type="protein sequence ID" value="ENSGWIP00000009892.1"/>
    <property type="gene ID" value="ENSGWIG00000005857.1"/>
</dbReference>
<proteinExistence type="predicted"/>
<dbReference type="Pfam" id="PF04727">
    <property type="entry name" value="ELMO_CED12"/>
    <property type="match status" value="1"/>
</dbReference>
<dbReference type="OrthoDB" id="266227at2759"/>
<name>A0A8C5DRF7_GOUWI</name>
<dbReference type="PANTHER" id="PTHR12771:SF2">
    <property type="entry name" value="ELMO DOMAIN-CONTAINING PROTEIN 3"/>
    <property type="match status" value="1"/>
</dbReference>
<dbReference type="Proteomes" id="UP000694680">
    <property type="component" value="Chromosome 9"/>
</dbReference>
<feature type="region of interest" description="Disordered" evidence="1">
    <location>
        <begin position="1"/>
        <end position="35"/>
    </location>
</feature>
<dbReference type="GeneID" id="114469461"/>
<feature type="compositionally biased region" description="Polar residues" evidence="1">
    <location>
        <begin position="367"/>
        <end position="376"/>
    </location>
</feature>
<dbReference type="RefSeq" id="XP_028312800.1">
    <property type="nucleotide sequence ID" value="XM_028456999.1"/>
</dbReference>
<dbReference type="RefSeq" id="XP_028312801.1">
    <property type="nucleotide sequence ID" value="XM_028457000.1"/>
</dbReference>
<reference evidence="3" key="3">
    <citation type="submission" date="2025-09" db="UniProtKB">
        <authorList>
            <consortium name="Ensembl"/>
        </authorList>
    </citation>
    <scope>IDENTIFICATION</scope>
</reference>
<reference evidence="3" key="1">
    <citation type="submission" date="2020-06" db="EMBL/GenBank/DDBJ databases">
        <authorList>
            <consortium name="Wellcome Sanger Institute Data Sharing"/>
        </authorList>
    </citation>
    <scope>NUCLEOTIDE SEQUENCE [LARGE SCALE GENOMIC DNA]</scope>
</reference>
<dbReference type="InterPro" id="IPR006816">
    <property type="entry name" value="ELMO_dom"/>
</dbReference>
<reference evidence="3" key="2">
    <citation type="submission" date="2025-08" db="UniProtKB">
        <authorList>
            <consortium name="Ensembl"/>
        </authorList>
    </citation>
    <scope>IDENTIFICATION</scope>
</reference>
<dbReference type="PROSITE" id="PS51335">
    <property type="entry name" value="ELMO"/>
    <property type="match status" value="1"/>
</dbReference>
<dbReference type="InterPro" id="IPR050868">
    <property type="entry name" value="ELMO_domain-containing"/>
</dbReference>
<keyword evidence="4" id="KW-1185">Reference proteome</keyword>
<feature type="compositionally biased region" description="Polar residues" evidence="1">
    <location>
        <begin position="1"/>
        <end position="19"/>
    </location>
</feature>
<feature type="region of interest" description="Disordered" evidence="1">
    <location>
        <begin position="362"/>
        <end position="385"/>
    </location>
</feature>
<evidence type="ECO:0000259" key="2">
    <source>
        <dbReference type="PROSITE" id="PS51335"/>
    </source>
</evidence>
<dbReference type="CTD" id="84173"/>
<feature type="region of interest" description="Disordered" evidence="1">
    <location>
        <begin position="74"/>
        <end position="96"/>
    </location>
</feature>